<protein>
    <submittedName>
        <fullName evidence="1">Aminotransferase class III-fold pyridoxal phosphate-dependent enzyme</fullName>
    </submittedName>
</protein>
<dbReference type="InterPro" id="IPR015421">
    <property type="entry name" value="PyrdxlP-dep_Trfase_major"/>
</dbReference>
<dbReference type="EMBL" id="JANKBY010000053">
    <property type="protein sequence ID" value="MCR1822392.1"/>
    <property type="molecule type" value="Genomic_DNA"/>
</dbReference>
<reference evidence="1" key="1">
    <citation type="submission" date="2022-07" db="EMBL/GenBank/DDBJ databases">
        <title>Enhanced cultured diversity of the mouse gut microbiota enables custom-made synthetic communities.</title>
        <authorList>
            <person name="Afrizal A."/>
        </authorList>
    </citation>
    <scope>NUCLEOTIDE SEQUENCE</scope>
    <source>
        <strain evidence="1">DSM 29186</strain>
    </source>
</reference>
<comment type="caution">
    <text evidence="1">The sequence shown here is derived from an EMBL/GenBank/DDBJ whole genome shotgun (WGS) entry which is preliminary data.</text>
</comment>
<evidence type="ECO:0000313" key="1">
    <source>
        <dbReference type="EMBL" id="MCR1822392.1"/>
    </source>
</evidence>
<keyword evidence="2" id="KW-1185">Reference proteome</keyword>
<dbReference type="Gene3D" id="3.40.640.10">
    <property type="entry name" value="Type I PLP-dependent aspartate aminotransferase-like (Major domain)"/>
    <property type="match status" value="1"/>
</dbReference>
<organism evidence="1 2">
    <name type="scientific">Terrisporobacter muris</name>
    <dbReference type="NCBI Taxonomy" id="2963284"/>
    <lineage>
        <taxon>Bacteria</taxon>
        <taxon>Bacillati</taxon>
        <taxon>Bacillota</taxon>
        <taxon>Clostridia</taxon>
        <taxon>Peptostreptococcales</taxon>
        <taxon>Peptostreptococcaceae</taxon>
        <taxon>Terrisporobacter</taxon>
    </lineage>
</organism>
<keyword evidence="1" id="KW-0808">Transferase</keyword>
<evidence type="ECO:0000313" key="2">
    <source>
        <dbReference type="Proteomes" id="UP001140817"/>
    </source>
</evidence>
<proteinExistence type="predicted"/>
<dbReference type="InterPro" id="IPR015424">
    <property type="entry name" value="PyrdxlP-dep_Trfase"/>
</dbReference>
<sequence length="37" mass="4271">MPGLLKEVIKICHEKDILVIFDEVQCSIGRSWKIICL</sequence>
<accession>A0A9X2S2S4</accession>
<dbReference type="GO" id="GO:0008483">
    <property type="term" value="F:transaminase activity"/>
    <property type="evidence" value="ECO:0007669"/>
    <property type="project" value="UniProtKB-KW"/>
</dbReference>
<dbReference type="SUPFAM" id="SSF53383">
    <property type="entry name" value="PLP-dependent transferases"/>
    <property type="match status" value="1"/>
</dbReference>
<dbReference type="AlphaFoldDB" id="A0A9X2S2S4"/>
<keyword evidence="1" id="KW-0032">Aminotransferase</keyword>
<gene>
    <name evidence="1" type="ORF">NSA58_06290</name>
</gene>
<name>A0A9X2S2S4_9FIRM</name>
<dbReference type="Proteomes" id="UP001140817">
    <property type="component" value="Unassembled WGS sequence"/>
</dbReference>